<protein>
    <recommendedName>
        <fullName evidence="5">Secreted protein</fullName>
    </recommendedName>
</protein>
<reference evidence="3 4" key="1">
    <citation type="submission" date="2019-10" db="EMBL/GenBank/DDBJ databases">
        <title>Isolation, Identification of Microvirga thermotolerans HR1, a novel thermophilic bacterium and Comparative Genomics of the genus Microvirga.</title>
        <authorList>
            <person name="Li J."/>
            <person name="Zhang W."/>
            <person name="Lin M."/>
            <person name="Wang J."/>
        </authorList>
    </citation>
    <scope>NUCLEOTIDE SEQUENCE [LARGE SCALE GENOMIC DNA]</scope>
    <source>
        <strain evidence="3 4">HR1</strain>
    </source>
</reference>
<feature type="compositionally biased region" description="Basic and acidic residues" evidence="1">
    <location>
        <begin position="24"/>
        <end position="66"/>
    </location>
</feature>
<sequence length="126" mass="14046">MRKVLILAAGFALLGTSAMSQPMSRDRDDDPRGRWYDGSSRWDRDRDRGDMRGWTMHDDDDREHRRPGGSRFFVRSGDAQLRVVCGDRESMQACVDSALRLFDRVQAQSRATGAPASAGPSAPSSQ</sequence>
<accession>A0A5P9JVN2</accession>
<dbReference type="EMBL" id="CP045423">
    <property type="protein sequence ID" value="QFU15500.1"/>
    <property type="molecule type" value="Genomic_DNA"/>
</dbReference>
<feature type="signal peptide" evidence="2">
    <location>
        <begin position="1"/>
        <end position="20"/>
    </location>
</feature>
<organism evidence="3 4">
    <name type="scientific">Microvirga thermotolerans</name>
    <dbReference type="NCBI Taxonomy" id="2651334"/>
    <lineage>
        <taxon>Bacteria</taxon>
        <taxon>Pseudomonadati</taxon>
        <taxon>Pseudomonadota</taxon>
        <taxon>Alphaproteobacteria</taxon>
        <taxon>Hyphomicrobiales</taxon>
        <taxon>Methylobacteriaceae</taxon>
        <taxon>Microvirga</taxon>
    </lineage>
</organism>
<name>A0A5P9JVN2_9HYPH</name>
<dbReference type="Proteomes" id="UP000325614">
    <property type="component" value="Chromosome"/>
</dbReference>
<dbReference type="RefSeq" id="WP_152585145.1">
    <property type="nucleotide sequence ID" value="NZ_CP045423.1"/>
</dbReference>
<feature type="chain" id="PRO_5025062376" description="Secreted protein" evidence="2">
    <location>
        <begin position="21"/>
        <end position="126"/>
    </location>
</feature>
<dbReference type="KEGG" id="mico:GDR74_04295"/>
<keyword evidence="2" id="KW-0732">Signal</keyword>
<feature type="region of interest" description="Disordered" evidence="1">
    <location>
        <begin position="19"/>
        <end position="68"/>
    </location>
</feature>
<evidence type="ECO:0000313" key="3">
    <source>
        <dbReference type="EMBL" id="QFU15500.1"/>
    </source>
</evidence>
<evidence type="ECO:0000313" key="4">
    <source>
        <dbReference type="Proteomes" id="UP000325614"/>
    </source>
</evidence>
<proteinExistence type="predicted"/>
<gene>
    <name evidence="3" type="ORF">GDR74_04295</name>
</gene>
<keyword evidence="4" id="KW-1185">Reference proteome</keyword>
<dbReference type="AlphaFoldDB" id="A0A5P9JVN2"/>
<evidence type="ECO:0008006" key="5">
    <source>
        <dbReference type="Google" id="ProtNLM"/>
    </source>
</evidence>
<evidence type="ECO:0000256" key="1">
    <source>
        <dbReference type="SAM" id="MobiDB-lite"/>
    </source>
</evidence>
<evidence type="ECO:0000256" key="2">
    <source>
        <dbReference type="SAM" id="SignalP"/>
    </source>
</evidence>